<comment type="caution">
    <text evidence="6">The sequence shown here is derived from an EMBL/GenBank/DDBJ whole genome shotgun (WGS) entry which is preliminary data.</text>
</comment>
<evidence type="ECO:0000313" key="7">
    <source>
        <dbReference type="Proteomes" id="UP001474421"/>
    </source>
</evidence>
<keyword evidence="2 5" id="KW-0812">Transmembrane</keyword>
<gene>
    <name evidence="6" type="ORF">NXF25_008018</name>
</gene>
<evidence type="ECO:0000313" key="6">
    <source>
        <dbReference type="EMBL" id="KAK9403191.1"/>
    </source>
</evidence>
<organism evidence="6 7">
    <name type="scientific">Crotalus adamanteus</name>
    <name type="common">Eastern diamondback rattlesnake</name>
    <dbReference type="NCBI Taxonomy" id="8729"/>
    <lineage>
        <taxon>Eukaryota</taxon>
        <taxon>Metazoa</taxon>
        <taxon>Chordata</taxon>
        <taxon>Craniata</taxon>
        <taxon>Vertebrata</taxon>
        <taxon>Euteleostomi</taxon>
        <taxon>Lepidosauria</taxon>
        <taxon>Squamata</taxon>
        <taxon>Bifurcata</taxon>
        <taxon>Unidentata</taxon>
        <taxon>Episquamata</taxon>
        <taxon>Toxicofera</taxon>
        <taxon>Serpentes</taxon>
        <taxon>Colubroidea</taxon>
        <taxon>Viperidae</taxon>
        <taxon>Crotalinae</taxon>
        <taxon>Crotalus</taxon>
    </lineage>
</organism>
<dbReference type="AlphaFoldDB" id="A0AAW1BMV1"/>
<dbReference type="PANTHER" id="PTHR11785">
    <property type="entry name" value="AMINO ACID TRANSPORTER"/>
    <property type="match status" value="1"/>
</dbReference>
<dbReference type="EMBL" id="JAOTOJ010000003">
    <property type="protein sequence ID" value="KAK9403191.1"/>
    <property type="molecule type" value="Genomic_DNA"/>
</dbReference>
<dbReference type="GO" id="GO:0016020">
    <property type="term" value="C:membrane"/>
    <property type="evidence" value="ECO:0007669"/>
    <property type="project" value="UniProtKB-SubCell"/>
</dbReference>
<keyword evidence="4 5" id="KW-0472">Membrane</keyword>
<sequence length="149" mass="16647">MPGAVQISEAFFQGLYAYGGWWSLSYLAEEIKNPSRNILWTVMTALPLIIIFYLLVNISYLTVLTPQEIVSSVVVAVIWAERVIPSFAWIIPASVAVSIFGALNGSVFTLGRLSYAAMSLSSDIESLIYTGHTRFVYQLPLEWWPFLCS</sequence>
<dbReference type="Proteomes" id="UP001474421">
    <property type="component" value="Unassembled WGS sequence"/>
</dbReference>
<dbReference type="InterPro" id="IPR050598">
    <property type="entry name" value="AminoAcid_Transporter"/>
</dbReference>
<keyword evidence="7" id="KW-1185">Reference proteome</keyword>
<evidence type="ECO:0000256" key="4">
    <source>
        <dbReference type="ARBA" id="ARBA00023136"/>
    </source>
</evidence>
<dbReference type="Gene3D" id="1.20.1740.10">
    <property type="entry name" value="Amino acid/polyamine transporter I"/>
    <property type="match status" value="1"/>
</dbReference>
<dbReference type="PANTHER" id="PTHR11785:SF348">
    <property type="entry name" value="ASC-TYPE AMINO ACID TRANSPORTER 2"/>
    <property type="match status" value="1"/>
</dbReference>
<feature type="transmembrane region" description="Helical" evidence="5">
    <location>
        <begin position="38"/>
        <end position="56"/>
    </location>
</feature>
<dbReference type="GO" id="GO:0015179">
    <property type="term" value="F:L-amino acid transmembrane transporter activity"/>
    <property type="evidence" value="ECO:0007669"/>
    <property type="project" value="TreeGrafter"/>
</dbReference>
<dbReference type="Pfam" id="PF13520">
    <property type="entry name" value="AA_permease_2"/>
    <property type="match status" value="1"/>
</dbReference>
<reference evidence="6 7" key="1">
    <citation type="journal article" date="2024" name="Proc. Natl. Acad. Sci. U.S.A.">
        <title>The genetic regulatory architecture and epigenomic basis for age-related changes in rattlesnake venom.</title>
        <authorList>
            <person name="Hogan M.P."/>
            <person name="Holding M.L."/>
            <person name="Nystrom G.S."/>
            <person name="Colston T.J."/>
            <person name="Bartlett D.A."/>
            <person name="Mason A.J."/>
            <person name="Ellsworth S.A."/>
            <person name="Rautsaw R.M."/>
            <person name="Lawrence K.C."/>
            <person name="Strickland J.L."/>
            <person name="He B."/>
            <person name="Fraser P."/>
            <person name="Margres M.J."/>
            <person name="Gilbert D.M."/>
            <person name="Gibbs H.L."/>
            <person name="Parkinson C.L."/>
            <person name="Rokyta D.R."/>
        </authorList>
    </citation>
    <scope>NUCLEOTIDE SEQUENCE [LARGE SCALE GENOMIC DNA]</scope>
    <source>
        <strain evidence="6">DRR0105</strain>
    </source>
</reference>
<evidence type="ECO:0000256" key="1">
    <source>
        <dbReference type="ARBA" id="ARBA00004141"/>
    </source>
</evidence>
<accession>A0AAW1BMV1</accession>
<name>A0AAW1BMV1_CROAD</name>
<evidence type="ECO:0000256" key="3">
    <source>
        <dbReference type="ARBA" id="ARBA00022989"/>
    </source>
</evidence>
<feature type="transmembrane region" description="Helical" evidence="5">
    <location>
        <begin position="86"/>
        <end position="110"/>
    </location>
</feature>
<protein>
    <submittedName>
        <fullName evidence="6">Solute carrier family 7 member 13</fullName>
    </submittedName>
</protein>
<keyword evidence="3 5" id="KW-1133">Transmembrane helix</keyword>
<evidence type="ECO:0000256" key="5">
    <source>
        <dbReference type="SAM" id="Phobius"/>
    </source>
</evidence>
<comment type="subcellular location">
    <subcellularLocation>
        <location evidence="1">Membrane</location>
        <topology evidence="1">Multi-pass membrane protein</topology>
    </subcellularLocation>
</comment>
<proteinExistence type="predicted"/>
<evidence type="ECO:0000256" key="2">
    <source>
        <dbReference type="ARBA" id="ARBA00022692"/>
    </source>
</evidence>
<dbReference type="InterPro" id="IPR002293">
    <property type="entry name" value="AA/rel_permease1"/>
</dbReference>